<feature type="compositionally biased region" description="Basic and acidic residues" evidence="1">
    <location>
        <begin position="27"/>
        <end position="47"/>
    </location>
</feature>
<accession>A0A9W6TZ09</accession>
<sequence>MDDSRHTPRILLAEASLSEMMAALQVRESKYGSSERSKSQDVRRSFEDSSSENVEDRSTDDDQSGYDYADSYHSDEHDRHVTAANDAERRTEAIMTYGRSENRGRRGNFPNRGLDRNSRHQGPDRCSCQYGPCAVCGGANDEANEVKPMEI</sequence>
<evidence type="ECO:0000313" key="3">
    <source>
        <dbReference type="Proteomes" id="UP001165121"/>
    </source>
</evidence>
<reference evidence="2" key="1">
    <citation type="submission" date="2023-04" db="EMBL/GenBank/DDBJ databases">
        <title>Phytophthora fragariaefolia NBRC 109709.</title>
        <authorList>
            <person name="Ichikawa N."/>
            <person name="Sato H."/>
            <person name="Tonouchi N."/>
        </authorList>
    </citation>
    <scope>NUCLEOTIDE SEQUENCE</scope>
    <source>
        <strain evidence="2">NBRC 109709</strain>
    </source>
</reference>
<dbReference type="EMBL" id="BSXT01000356">
    <property type="protein sequence ID" value="GMF25381.1"/>
    <property type="molecule type" value="Genomic_DNA"/>
</dbReference>
<comment type="caution">
    <text evidence="2">The sequence shown here is derived from an EMBL/GenBank/DDBJ whole genome shotgun (WGS) entry which is preliminary data.</text>
</comment>
<evidence type="ECO:0000313" key="2">
    <source>
        <dbReference type="EMBL" id="GMF25381.1"/>
    </source>
</evidence>
<gene>
    <name evidence="2" type="ORF">Pfra01_000452900</name>
</gene>
<evidence type="ECO:0000256" key="1">
    <source>
        <dbReference type="SAM" id="MobiDB-lite"/>
    </source>
</evidence>
<feature type="region of interest" description="Disordered" evidence="1">
    <location>
        <begin position="27"/>
        <end position="124"/>
    </location>
</feature>
<protein>
    <submittedName>
        <fullName evidence="2">Unnamed protein product</fullName>
    </submittedName>
</protein>
<organism evidence="2 3">
    <name type="scientific">Phytophthora fragariaefolia</name>
    <dbReference type="NCBI Taxonomy" id="1490495"/>
    <lineage>
        <taxon>Eukaryota</taxon>
        <taxon>Sar</taxon>
        <taxon>Stramenopiles</taxon>
        <taxon>Oomycota</taxon>
        <taxon>Peronosporomycetes</taxon>
        <taxon>Peronosporales</taxon>
        <taxon>Peronosporaceae</taxon>
        <taxon>Phytophthora</taxon>
    </lineage>
</organism>
<feature type="compositionally biased region" description="Basic and acidic residues" evidence="1">
    <location>
        <begin position="70"/>
        <end position="92"/>
    </location>
</feature>
<name>A0A9W6TZ09_9STRA</name>
<proteinExistence type="predicted"/>
<dbReference type="Proteomes" id="UP001165121">
    <property type="component" value="Unassembled WGS sequence"/>
</dbReference>
<dbReference type="AlphaFoldDB" id="A0A9W6TZ09"/>
<keyword evidence="3" id="KW-1185">Reference proteome</keyword>
<feature type="compositionally biased region" description="Basic and acidic residues" evidence="1">
    <location>
        <begin position="113"/>
        <end position="123"/>
    </location>
</feature>